<gene>
    <name evidence="8" type="primary">pspC</name>
    <name evidence="8" type="ORF">CWE15_03275</name>
</gene>
<dbReference type="AlphaFoldDB" id="A0A432X9V7"/>
<keyword evidence="2" id="KW-1003">Cell membrane</keyword>
<dbReference type="PANTHER" id="PTHR33885:SF3">
    <property type="entry name" value="PHAGE SHOCK PROTEIN C"/>
    <property type="match status" value="1"/>
</dbReference>
<comment type="subcellular location">
    <subcellularLocation>
        <location evidence="1">Cell membrane</location>
        <topology evidence="1">Single-pass membrane protein</topology>
    </subcellularLocation>
</comment>
<dbReference type="Pfam" id="PF04024">
    <property type="entry name" value="PspC"/>
    <property type="match status" value="1"/>
</dbReference>
<dbReference type="GO" id="GO:0005886">
    <property type="term" value="C:plasma membrane"/>
    <property type="evidence" value="ECO:0007669"/>
    <property type="project" value="UniProtKB-SubCell"/>
</dbReference>
<proteinExistence type="predicted"/>
<feature type="transmembrane region" description="Helical" evidence="6">
    <location>
        <begin position="36"/>
        <end position="60"/>
    </location>
</feature>
<dbReference type="OrthoDB" id="7359894at2"/>
<sequence length="143" mass="16617">MAAKKRLYRNHREGKVAGVCAGIADYFGWEVWAVRILFVTTLIFAFSLTFVVYIAAWLVLDKKPAMLEHMSEHQGYREETRFEQASDGRTIEVKTRVWEAGKTPKEALKDLVQEFHTLEGKVCDMERCVTSSQYRLRQEINQL</sequence>
<evidence type="ECO:0000256" key="4">
    <source>
        <dbReference type="ARBA" id="ARBA00022989"/>
    </source>
</evidence>
<evidence type="ECO:0000256" key="5">
    <source>
        <dbReference type="ARBA" id="ARBA00023136"/>
    </source>
</evidence>
<reference evidence="8 9" key="1">
    <citation type="journal article" date="2011" name="Front. Microbiol.">
        <title>Genomic signatures of strain selection and enhancement in Bacillus atrophaeus var. globigii, a historical biowarfare simulant.</title>
        <authorList>
            <person name="Gibbons H.S."/>
            <person name="Broomall S.M."/>
            <person name="McNew L.A."/>
            <person name="Daligault H."/>
            <person name="Chapman C."/>
            <person name="Bruce D."/>
            <person name="Karavis M."/>
            <person name="Krepps M."/>
            <person name="McGregor P.A."/>
            <person name="Hong C."/>
            <person name="Park K.H."/>
            <person name="Akmal A."/>
            <person name="Feldman A."/>
            <person name="Lin J.S."/>
            <person name="Chang W.E."/>
            <person name="Higgs B.W."/>
            <person name="Demirev P."/>
            <person name="Lindquist J."/>
            <person name="Liem A."/>
            <person name="Fochler E."/>
            <person name="Read T.D."/>
            <person name="Tapia R."/>
            <person name="Johnson S."/>
            <person name="Bishop-Lilly K.A."/>
            <person name="Detter C."/>
            <person name="Han C."/>
            <person name="Sozhamannan S."/>
            <person name="Rosenzweig C.N."/>
            <person name="Skowronski E.W."/>
        </authorList>
    </citation>
    <scope>NUCLEOTIDE SEQUENCE [LARGE SCALE GENOMIC DNA]</scope>
    <source>
        <strain evidence="8 9">AIT1</strain>
    </source>
</reference>
<dbReference type="EMBL" id="PIPQ01000001">
    <property type="protein sequence ID" value="RUO44203.1"/>
    <property type="molecule type" value="Genomic_DNA"/>
</dbReference>
<evidence type="ECO:0000256" key="6">
    <source>
        <dbReference type="SAM" id="Phobius"/>
    </source>
</evidence>
<accession>A0A432X9V7</accession>
<dbReference type="PANTHER" id="PTHR33885">
    <property type="entry name" value="PHAGE SHOCK PROTEIN C"/>
    <property type="match status" value="1"/>
</dbReference>
<evidence type="ECO:0000256" key="3">
    <source>
        <dbReference type="ARBA" id="ARBA00022692"/>
    </source>
</evidence>
<name>A0A432X9V7_9GAMM</name>
<dbReference type="NCBIfam" id="TIGR02978">
    <property type="entry name" value="phageshock_pspC"/>
    <property type="match status" value="1"/>
</dbReference>
<protein>
    <submittedName>
        <fullName evidence="8">Envelope stress response membrane protein PspC</fullName>
    </submittedName>
</protein>
<keyword evidence="4 6" id="KW-1133">Transmembrane helix</keyword>
<keyword evidence="5 6" id="KW-0472">Membrane</keyword>
<evidence type="ECO:0000259" key="7">
    <source>
        <dbReference type="Pfam" id="PF04024"/>
    </source>
</evidence>
<dbReference type="InterPro" id="IPR052027">
    <property type="entry name" value="PspC"/>
</dbReference>
<dbReference type="InterPro" id="IPR014320">
    <property type="entry name" value="Phageshock_PspC"/>
</dbReference>
<dbReference type="InterPro" id="IPR007168">
    <property type="entry name" value="Phageshock_PspC_N"/>
</dbReference>
<evidence type="ECO:0000256" key="2">
    <source>
        <dbReference type="ARBA" id="ARBA00022475"/>
    </source>
</evidence>
<dbReference type="Proteomes" id="UP000286976">
    <property type="component" value="Unassembled WGS sequence"/>
</dbReference>
<comment type="caution">
    <text evidence="8">The sequence shown here is derived from an EMBL/GenBank/DDBJ whole genome shotgun (WGS) entry which is preliminary data.</text>
</comment>
<evidence type="ECO:0000313" key="9">
    <source>
        <dbReference type="Proteomes" id="UP000286976"/>
    </source>
</evidence>
<keyword evidence="3 6" id="KW-0812">Transmembrane</keyword>
<feature type="domain" description="Phage shock protein PspC N-terminal" evidence="7">
    <location>
        <begin position="5"/>
        <end position="62"/>
    </location>
</feature>
<dbReference type="RefSeq" id="WP_126756599.1">
    <property type="nucleotide sequence ID" value="NZ_PIPQ01000001.1"/>
</dbReference>
<organism evidence="8 9">
    <name type="scientific">Aliidiomarina taiwanensis</name>
    <dbReference type="NCBI Taxonomy" id="946228"/>
    <lineage>
        <taxon>Bacteria</taxon>
        <taxon>Pseudomonadati</taxon>
        <taxon>Pseudomonadota</taxon>
        <taxon>Gammaproteobacteria</taxon>
        <taxon>Alteromonadales</taxon>
        <taxon>Idiomarinaceae</taxon>
        <taxon>Aliidiomarina</taxon>
    </lineage>
</organism>
<keyword evidence="9" id="KW-1185">Reference proteome</keyword>
<evidence type="ECO:0000313" key="8">
    <source>
        <dbReference type="EMBL" id="RUO44203.1"/>
    </source>
</evidence>
<evidence type="ECO:0000256" key="1">
    <source>
        <dbReference type="ARBA" id="ARBA00004162"/>
    </source>
</evidence>